<accession>E0R966</accession>
<protein>
    <submittedName>
        <fullName evidence="1">IP03213p</fullName>
    </submittedName>
</protein>
<organism evidence="1">
    <name type="scientific">Drosophila melanogaster</name>
    <name type="common">Fruit fly</name>
    <dbReference type="NCBI Taxonomy" id="7227"/>
    <lineage>
        <taxon>Eukaryota</taxon>
        <taxon>Metazoa</taxon>
        <taxon>Ecdysozoa</taxon>
        <taxon>Arthropoda</taxon>
        <taxon>Hexapoda</taxon>
        <taxon>Insecta</taxon>
        <taxon>Pterygota</taxon>
        <taxon>Neoptera</taxon>
        <taxon>Endopterygota</taxon>
        <taxon>Diptera</taxon>
        <taxon>Brachycera</taxon>
        <taxon>Muscomorpha</taxon>
        <taxon>Ephydroidea</taxon>
        <taxon>Drosophilidae</taxon>
        <taxon>Drosophila</taxon>
        <taxon>Sophophora</taxon>
    </lineage>
</organism>
<proteinExistence type="evidence at transcript level"/>
<reference evidence="1" key="1">
    <citation type="submission" date="2010-08" db="EMBL/GenBank/DDBJ databases">
        <authorList>
            <person name="Carlson J."/>
            <person name="Booth B."/>
            <person name="Frise E."/>
            <person name="Park S."/>
            <person name="Wan K."/>
            <person name="Yu C."/>
            <person name="Celniker S."/>
        </authorList>
    </citation>
    <scope>NUCLEOTIDE SEQUENCE</scope>
</reference>
<evidence type="ECO:0000313" key="1">
    <source>
        <dbReference type="EMBL" id="ADM35113.1"/>
    </source>
</evidence>
<dbReference type="EMBL" id="BT125634">
    <property type="protein sequence ID" value="ADM35113.1"/>
    <property type="molecule type" value="mRNA"/>
</dbReference>
<sequence length="350" mass="37748">CGCAAAARAAARANLVAGRGLATAVIRSVATATGTGCQPLDQLAQQILNAANPLLHALQLQPHIHLHVQHGGDEIALRQRGRRLAQPGIVRIRCGGPRAGHFDLSLSLQGQIAIRFGDNGHNSASTSWSSRYSSSRRRRGCGSHWRRWSHGGRGDGCTLDDHATVATWRRGVHLATLVDGVLAGKGGLASLQLGRLGKNLSSLHLAVTLLDITLAGTADELLTARLDLRSATKFGEDLPDEMVLILGQLRLVLTPFGQFFFALHIGHPAKNQSMSEIVGEHQIACKAIRKCRIEIEDFEQFITFDGMQITIGQSTHIGRTLANGRVLPELIAEDVALAQYCHNLVVLYHL</sequence>
<name>E0R966_DROME</name>
<gene>
    <name evidence="1" type="primary">eag-RA</name>
</gene>
<feature type="non-terminal residue" evidence="1">
    <location>
        <position position="1"/>
    </location>
</feature>
<dbReference type="AlphaFoldDB" id="E0R966"/>